<protein>
    <submittedName>
        <fullName evidence="2">Uncharacterized protein</fullName>
    </submittedName>
</protein>
<dbReference type="Proteomes" id="UP000585474">
    <property type="component" value="Unassembled WGS sequence"/>
</dbReference>
<organism evidence="2 3">
    <name type="scientific">Actinidia rufa</name>
    <dbReference type="NCBI Taxonomy" id="165716"/>
    <lineage>
        <taxon>Eukaryota</taxon>
        <taxon>Viridiplantae</taxon>
        <taxon>Streptophyta</taxon>
        <taxon>Embryophyta</taxon>
        <taxon>Tracheophyta</taxon>
        <taxon>Spermatophyta</taxon>
        <taxon>Magnoliopsida</taxon>
        <taxon>eudicotyledons</taxon>
        <taxon>Gunneridae</taxon>
        <taxon>Pentapetalae</taxon>
        <taxon>asterids</taxon>
        <taxon>Ericales</taxon>
        <taxon>Actinidiaceae</taxon>
        <taxon>Actinidia</taxon>
    </lineage>
</organism>
<evidence type="ECO:0000313" key="3">
    <source>
        <dbReference type="Proteomes" id="UP000585474"/>
    </source>
</evidence>
<comment type="caution">
    <text evidence="2">The sequence shown here is derived from an EMBL/GenBank/DDBJ whole genome shotgun (WGS) entry which is preliminary data.</text>
</comment>
<gene>
    <name evidence="2" type="ORF">Acr_00g0042280</name>
</gene>
<sequence length="164" mass="17610">MEESKGESSSTKSIPTTKRVVIGEKRLMNEVSHISLSKARSKGKEALPLPMAKKAKSSATSMVLATKGARPAVAPWEGTSANPSNALGPGASMLRSPSIAEKILSEVILPIDKVKVDKFSLDQVVTKFFHIVGKLEGHLAEFSKWEKKAAKEIKAKTDAAARLE</sequence>
<proteinExistence type="predicted"/>
<name>A0A7J0DIP1_9ERIC</name>
<feature type="region of interest" description="Disordered" evidence="1">
    <location>
        <begin position="1"/>
        <end position="20"/>
    </location>
</feature>
<reference evidence="3" key="1">
    <citation type="submission" date="2019-07" db="EMBL/GenBank/DDBJ databases">
        <title>De Novo Assembly of kiwifruit Actinidia rufa.</title>
        <authorList>
            <person name="Sugita-Konishi S."/>
            <person name="Sato K."/>
            <person name="Mori E."/>
            <person name="Abe Y."/>
            <person name="Kisaki G."/>
            <person name="Hamano K."/>
            <person name="Suezawa K."/>
            <person name="Otani M."/>
            <person name="Fukuda T."/>
            <person name="Manabe T."/>
            <person name="Gomi K."/>
            <person name="Tabuchi M."/>
            <person name="Akimitsu K."/>
            <person name="Kataoka I."/>
        </authorList>
    </citation>
    <scope>NUCLEOTIDE SEQUENCE [LARGE SCALE GENOMIC DNA]</scope>
    <source>
        <strain evidence="3">cv. Fuchu</strain>
    </source>
</reference>
<dbReference type="EMBL" id="BJWL01000238">
    <property type="protein sequence ID" value="GFS35816.1"/>
    <property type="molecule type" value="Genomic_DNA"/>
</dbReference>
<keyword evidence="3" id="KW-1185">Reference proteome</keyword>
<evidence type="ECO:0000313" key="2">
    <source>
        <dbReference type="EMBL" id="GFS35816.1"/>
    </source>
</evidence>
<evidence type="ECO:0000256" key="1">
    <source>
        <dbReference type="SAM" id="MobiDB-lite"/>
    </source>
</evidence>
<accession>A0A7J0DIP1</accession>
<dbReference type="AlphaFoldDB" id="A0A7J0DIP1"/>